<sequence>MKTVTFILAIVTLFMSCSKIEVNNDPIIGIWHNQVINETNKNNLAVDKEEWIFNDVYLGRFHGITDNKVTFSTDFKWTVKNGVYTISYPGTDLPEEQVTLETAQKETFLHDINGEKRAIRIE</sequence>
<dbReference type="Proteomes" id="UP000509302">
    <property type="component" value="Chromosome"/>
</dbReference>
<dbReference type="KEGG" id="cagg:HYG79_08170"/>
<evidence type="ECO:0000313" key="1">
    <source>
        <dbReference type="EMBL" id="QLG45324.1"/>
    </source>
</evidence>
<dbReference type="PROSITE" id="PS51257">
    <property type="entry name" value="PROKAR_LIPOPROTEIN"/>
    <property type="match status" value="1"/>
</dbReference>
<protein>
    <recommendedName>
        <fullName evidence="3">Lipocalin family protein</fullName>
    </recommendedName>
</protein>
<evidence type="ECO:0008006" key="3">
    <source>
        <dbReference type="Google" id="ProtNLM"/>
    </source>
</evidence>
<proteinExistence type="predicted"/>
<evidence type="ECO:0000313" key="2">
    <source>
        <dbReference type="Proteomes" id="UP000509302"/>
    </source>
</evidence>
<reference evidence="1 2" key="1">
    <citation type="journal article" date="2006" name="Int. J. Syst. Evol. Microbiol.">
        <title>Costertonia aggregata gen. nov., sp. nov., a mesophilic marine bacterium of the family Flavobacteriaceae, isolated from a mature biofilm.</title>
        <authorList>
            <person name="Kwon K.K."/>
            <person name="Lee Y.K."/>
            <person name="Lee H.K."/>
        </authorList>
    </citation>
    <scope>NUCLEOTIDE SEQUENCE [LARGE SCALE GENOMIC DNA]</scope>
    <source>
        <strain evidence="1 2">KCCM 42265</strain>
    </source>
</reference>
<keyword evidence="2" id="KW-1185">Reference proteome</keyword>
<gene>
    <name evidence="1" type="ORF">HYG79_08170</name>
</gene>
<dbReference type="RefSeq" id="WP_179241613.1">
    <property type="nucleotide sequence ID" value="NZ_CP058595.1"/>
</dbReference>
<name>A0A7H9API5_9FLAO</name>
<dbReference type="EMBL" id="CP058595">
    <property type="protein sequence ID" value="QLG45324.1"/>
    <property type="molecule type" value="Genomic_DNA"/>
</dbReference>
<dbReference type="AlphaFoldDB" id="A0A7H9API5"/>
<accession>A0A7H9API5</accession>
<organism evidence="1 2">
    <name type="scientific">Costertonia aggregata</name>
    <dbReference type="NCBI Taxonomy" id="343403"/>
    <lineage>
        <taxon>Bacteria</taxon>
        <taxon>Pseudomonadati</taxon>
        <taxon>Bacteroidota</taxon>
        <taxon>Flavobacteriia</taxon>
        <taxon>Flavobacteriales</taxon>
        <taxon>Flavobacteriaceae</taxon>
        <taxon>Costertonia</taxon>
    </lineage>
</organism>